<dbReference type="GO" id="GO:0005739">
    <property type="term" value="C:mitochondrion"/>
    <property type="evidence" value="ECO:0007669"/>
    <property type="project" value="UniProtKB-ARBA"/>
</dbReference>
<dbReference type="EMBL" id="MH382825">
    <property type="protein sequence ID" value="QBZ73680.1"/>
    <property type="molecule type" value="Genomic_DNA"/>
</dbReference>
<dbReference type="AlphaFoldDB" id="A0A4D6E4X2"/>
<evidence type="ECO:0000313" key="3">
    <source>
        <dbReference type="EMBL" id="QBZ73680.1"/>
    </source>
</evidence>
<geneLocation type="mitochondrion" evidence="3"/>
<keyword evidence="3" id="KW-0496">Mitochondrion</keyword>
<name>A0A4D6E4X2_HYPMA</name>
<feature type="domain" description="Homing endonuclease LAGLIDADG" evidence="2">
    <location>
        <begin position="149"/>
        <end position="253"/>
    </location>
</feature>
<dbReference type="GO" id="GO:0004519">
    <property type="term" value="F:endonuclease activity"/>
    <property type="evidence" value="ECO:0007669"/>
    <property type="project" value="InterPro"/>
</dbReference>
<organism evidence="3">
    <name type="scientific">Hypsizygus marmoreus</name>
    <name type="common">White beech mushroom</name>
    <name type="synonym">Agaricus marmoreus</name>
    <dbReference type="NCBI Taxonomy" id="39966"/>
    <lineage>
        <taxon>Eukaryota</taxon>
        <taxon>Fungi</taxon>
        <taxon>Dikarya</taxon>
        <taxon>Basidiomycota</taxon>
        <taxon>Agaricomycotina</taxon>
        <taxon>Agaricomycetes</taxon>
        <taxon>Agaricomycetidae</taxon>
        <taxon>Agaricales</taxon>
        <taxon>Tricholomatineae</taxon>
        <taxon>Lyophyllaceae</taxon>
        <taxon>Hypsizygus</taxon>
    </lineage>
</organism>
<dbReference type="InterPro" id="IPR027434">
    <property type="entry name" value="Homing_endonucl"/>
</dbReference>
<dbReference type="InterPro" id="IPR004860">
    <property type="entry name" value="LAGLIDADG_dom"/>
</dbReference>
<feature type="domain" description="Homing endonuclease LAGLIDADG" evidence="2">
    <location>
        <begin position="26"/>
        <end position="120"/>
    </location>
</feature>
<dbReference type="RefSeq" id="YP_009630847.1">
    <property type="nucleotide sequence ID" value="NC_042219.1"/>
</dbReference>
<evidence type="ECO:0000256" key="1">
    <source>
        <dbReference type="ARBA" id="ARBA00002670"/>
    </source>
</evidence>
<accession>A0A4D6E4X2</accession>
<gene>
    <name evidence="3" type="primary">orf3</name>
    <name evidence="3" type="ORF">HM01MITGene04</name>
</gene>
<comment type="function">
    <text evidence="1">Mitochondrial DNA endonuclease involved in intron homing.</text>
</comment>
<dbReference type="InterPro" id="IPR051289">
    <property type="entry name" value="LAGLIDADG_Endonuclease"/>
</dbReference>
<proteinExistence type="predicted"/>
<dbReference type="PANTHER" id="PTHR36181">
    <property type="entry name" value="INTRON-ENCODED ENDONUCLEASE AI3-RELATED"/>
    <property type="match status" value="1"/>
</dbReference>
<dbReference type="GeneID" id="40142210"/>
<dbReference type="PANTHER" id="PTHR36181:SF1">
    <property type="entry name" value="LAGLIDADG ENDONUCLEASE"/>
    <property type="match status" value="1"/>
</dbReference>
<dbReference type="FunFam" id="3.10.28.10:FF:000007">
    <property type="entry name" value="Intron-encoded DNA endonuclease aI3"/>
    <property type="match status" value="1"/>
</dbReference>
<reference evidence="3" key="1">
    <citation type="submission" date="2018-05" db="EMBL/GenBank/DDBJ databases">
        <title>Hypsizygus marmoreus Mitochondrial Genome and Its Evolution.</title>
        <authorList>
            <person name="Wang G."/>
        </authorList>
    </citation>
    <scope>NUCLEOTIDE SEQUENCE</scope>
</reference>
<dbReference type="SUPFAM" id="SSF55608">
    <property type="entry name" value="Homing endonucleases"/>
    <property type="match status" value="2"/>
</dbReference>
<evidence type="ECO:0000259" key="2">
    <source>
        <dbReference type="Pfam" id="PF00961"/>
    </source>
</evidence>
<dbReference type="Pfam" id="PF00961">
    <property type="entry name" value="LAGLIDADG_1"/>
    <property type="match status" value="2"/>
</dbReference>
<protein>
    <recommendedName>
        <fullName evidence="2">Homing endonuclease LAGLIDADG domain-containing protein</fullName>
    </recommendedName>
</protein>
<dbReference type="Gene3D" id="3.10.28.10">
    <property type="entry name" value="Homing endonucleases"/>
    <property type="match status" value="2"/>
</dbReference>
<sequence>MGEGEGWKGGEGIGVKGLGKGLGPYLAGLIEGDGTIIVPKIERSFKTGKLTYASIQIAFHAKDLPLAVMLLKLIGEGSINKRKATAAYILSLNSRKGLLNMISLLNGHLRTPKWFAFSDLIVWLNNRDSSLQLQIKPMEKESLISNSWLSGFIEADGSFQVRTSLKSKQPRLGCSLEISQARQAKNGEDMFPILNSIGELLDVKVNPIRGDRKNPQYRLRTSTLQSNLKLVQYLDKFPLYSSKRLNYQDWRKIFQYFLEGTQLNNVNKILEIKSQMNDRRTVFNWDHLAELDNI</sequence>